<organism evidence="6 7">
    <name type="scientific">Oceanispirochaeta crateris</name>
    <dbReference type="NCBI Taxonomy" id="2518645"/>
    <lineage>
        <taxon>Bacteria</taxon>
        <taxon>Pseudomonadati</taxon>
        <taxon>Spirochaetota</taxon>
        <taxon>Spirochaetia</taxon>
        <taxon>Spirochaetales</taxon>
        <taxon>Spirochaetaceae</taxon>
        <taxon>Oceanispirochaeta</taxon>
    </lineage>
</organism>
<feature type="domain" description="Carbohydrate kinase FGGY N-terminal" evidence="4">
    <location>
        <begin position="4"/>
        <end position="247"/>
    </location>
</feature>
<dbReference type="InterPro" id="IPR043129">
    <property type="entry name" value="ATPase_NBD"/>
</dbReference>
<reference evidence="6 7" key="1">
    <citation type="submission" date="2019-02" db="EMBL/GenBank/DDBJ databases">
        <title>Complete Genome Sequence and Methylome Analysis of free living Spirochaetas.</title>
        <authorList>
            <person name="Fomenkov A."/>
            <person name="Dubinina G."/>
            <person name="Leshcheva N."/>
            <person name="Mikheeva N."/>
            <person name="Grabovich M."/>
            <person name="Vincze T."/>
            <person name="Roberts R.J."/>
        </authorList>
    </citation>
    <scope>NUCLEOTIDE SEQUENCE [LARGE SCALE GENOMIC DNA]</scope>
    <source>
        <strain evidence="6 7">K2</strain>
    </source>
</reference>
<feature type="domain" description="Carbohydrate kinase FGGY C-terminal" evidence="5">
    <location>
        <begin position="256"/>
        <end position="438"/>
    </location>
</feature>
<evidence type="ECO:0000259" key="4">
    <source>
        <dbReference type="Pfam" id="PF00370"/>
    </source>
</evidence>
<dbReference type="OrthoDB" id="9805576at2"/>
<dbReference type="InterPro" id="IPR018485">
    <property type="entry name" value="FGGY_C"/>
</dbReference>
<dbReference type="SUPFAM" id="SSF53067">
    <property type="entry name" value="Actin-like ATPase domain"/>
    <property type="match status" value="2"/>
</dbReference>
<keyword evidence="2" id="KW-0808">Transferase</keyword>
<dbReference type="CDD" id="cd07805">
    <property type="entry name" value="ASKHA_NBD_FGGY_CvXK-like"/>
    <property type="match status" value="1"/>
</dbReference>
<dbReference type="Pfam" id="PF00370">
    <property type="entry name" value="FGGY_N"/>
    <property type="match status" value="1"/>
</dbReference>
<dbReference type="PANTHER" id="PTHR43095">
    <property type="entry name" value="SUGAR KINASE"/>
    <property type="match status" value="1"/>
</dbReference>
<gene>
    <name evidence="6" type="ORF">EXM22_18105</name>
</gene>
<dbReference type="InterPro" id="IPR050406">
    <property type="entry name" value="FGGY_Carb_Kinase"/>
</dbReference>
<name>A0A5C1QP96_9SPIO</name>
<evidence type="ECO:0008006" key="8">
    <source>
        <dbReference type="Google" id="ProtNLM"/>
    </source>
</evidence>
<dbReference type="AlphaFoldDB" id="A0A5C1QP96"/>
<protein>
    <recommendedName>
        <fullName evidence="8">Carbohydrate kinase</fullName>
    </recommendedName>
</protein>
<dbReference type="KEGG" id="ock:EXM22_18105"/>
<evidence type="ECO:0000256" key="3">
    <source>
        <dbReference type="ARBA" id="ARBA00022777"/>
    </source>
</evidence>
<keyword evidence="3" id="KW-0418">Kinase</keyword>
<proteinExistence type="inferred from homology"/>
<evidence type="ECO:0000259" key="5">
    <source>
        <dbReference type="Pfam" id="PF02782"/>
    </source>
</evidence>
<comment type="similarity">
    <text evidence="1">Belongs to the FGGY kinase family.</text>
</comment>
<sequence>MSKYILSVDLGTTSTKTVLFDDKLKVVASAKAEYPTLYPRQGWAEQDPREWWQALIITTSEVLKQSAVNPEDIIGIGVDSMSSMALPLDDKGRPLRNGLIWLDRRSQAESDWIRSSYGDLQIKINSNDSDPSNFAPKVLWMKNHEPEIYNKTNVFLHCNGYLVYRLTGILSMDVSEAGMSQLCDIRTGQWSDELISASGIDRKKLPEIFACTDVVSGLSREAAATTGLKEGTPVIAGAMDNVSATLGLGLRHDGQAYISAGTATNAGACVASVPTDPTMLNYHHGVPGLYLTNGGVDYGGAGLRWFKSIIEEERFEEIDRLAEEADYLDDVLLYLPYMVGQRAPLWDIHSRAVAFGMNPDTSRKAMIRMIMEGIAMGVRHVFRLMEDKGYSIDEIVMTGGCANSPVWTQIFSDVLEQHIILPGEMDVAPLGTAIMTAVGVGLFPDFDSALAVQTVRASYHPDSRKSEYYKALFKAFIHLYEAVGPVYRELDEIREKFQS</sequence>
<dbReference type="Pfam" id="PF02782">
    <property type="entry name" value="FGGY_C"/>
    <property type="match status" value="1"/>
</dbReference>
<dbReference type="EMBL" id="CP036150">
    <property type="protein sequence ID" value="QEN09803.1"/>
    <property type="molecule type" value="Genomic_DNA"/>
</dbReference>
<evidence type="ECO:0000256" key="2">
    <source>
        <dbReference type="ARBA" id="ARBA00022679"/>
    </source>
</evidence>
<evidence type="ECO:0000313" key="7">
    <source>
        <dbReference type="Proteomes" id="UP000324209"/>
    </source>
</evidence>
<dbReference type="Proteomes" id="UP000324209">
    <property type="component" value="Chromosome"/>
</dbReference>
<dbReference type="RefSeq" id="WP_149487875.1">
    <property type="nucleotide sequence ID" value="NZ_CP036150.1"/>
</dbReference>
<dbReference type="InterPro" id="IPR000577">
    <property type="entry name" value="Carb_kinase_FGGY"/>
</dbReference>
<dbReference type="GO" id="GO:0016301">
    <property type="term" value="F:kinase activity"/>
    <property type="evidence" value="ECO:0007669"/>
    <property type="project" value="UniProtKB-KW"/>
</dbReference>
<evidence type="ECO:0000313" key="6">
    <source>
        <dbReference type="EMBL" id="QEN09803.1"/>
    </source>
</evidence>
<accession>A0A5C1QP96</accession>
<dbReference type="InterPro" id="IPR018484">
    <property type="entry name" value="FGGY_N"/>
</dbReference>
<dbReference type="PIRSF" id="PIRSF000538">
    <property type="entry name" value="GlpK"/>
    <property type="match status" value="1"/>
</dbReference>
<dbReference type="Gene3D" id="3.30.420.40">
    <property type="match status" value="2"/>
</dbReference>
<keyword evidence="7" id="KW-1185">Reference proteome</keyword>
<evidence type="ECO:0000256" key="1">
    <source>
        <dbReference type="ARBA" id="ARBA00009156"/>
    </source>
</evidence>
<dbReference type="GO" id="GO:0005975">
    <property type="term" value="P:carbohydrate metabolic process"/>
    <property type="evidence" value="ECO:0007669"/>
    <property type="project" value="InterPro"/>
</dbReference>